<dbReference type="GO" id="GO:0008616">
    <property type="term" value="P:tRNA queuosine(34) biosynthetic process"/>
    <property type="evidence" value="ECO:0007669"/>
    <property type="project" value="UniProtKB-UniRule"/>
</dbReference>
<comment type="subcellular location">
    <subcellularLocation>
        <location evidence="1 13">Cytoplasm</location>
    </subcellularLocation>
</comment>
<dbReference type="FunFam" id="2.40.10.240:FF:000002">
    <property type="entry name" value="S-adenosylmethionine:tRNA ribosyltransferase-isomerase"/>
    <property type="match status" value="1"/>
</dbReference>
<reference evidence="14 15" key="1">
    <citation type="journal article" date="2019" name="ISME J.">
        <title>Genome analyses of uncultured TG2/ZB3 bacteria in 'Margulisbacteria' specifically attached to ectosymbiotic spirochetes of protists in the termite gut.</title>
        <authorList>
            <person name="Utami Y.D."/>
            <person name="Kuwahara H."/>
            <person name="Igai K."/>
            <person name="Murakami T."/>
            <person name="Sugaya K."/>
            <person name="Morikawa T."/>
            <person name="Nagura Y."/>
            <person name="Yuki M."/>
            <person name="Deevong P."/>
            <person name="Inoue T."/>
            <person name="Kihara K."/>
            <person name="Lo N."/>
            <person name="Yamada A."/>
            <person name="Ohkuma M."/>
            <person name="Hongoh Y."/>
        </authorList>
    </citation>
    <scope>NUCLEOTIDE SEQUENCE [LARGE SCALE GENOMIC DNA]</scope>
    <source>
        <strain evidence="14">NkOx7-01</strain>
    </source>
</reference>
<evidence type="ECO:0000256" key="13">
    <source>
        <dbReference type="HAMAP-Rule" id="MF_00113"/>
    </source>
</evidence>
<dbReference type="Pfam" id="PF02547">
    <property type="entry name" value="Queuosine_synth"/>
    <property type="match status" value="1"/>
</dbReference>
<dbReference type="EC" id="2.4.99.17" evidence="10 13"/>
<dbReference type="GO" id="GO:0005737">
    <property type="term" value="C:cytoplasm"/>
    <property type="evidence" value="ECO:0007669"/>
    <property type="project" value="UniProtKB-SubCell"/>
</dbReference>
<organism evidence="14 15">
    <name type="scientific">Termititenax aidoneus</name>
    <dbReference type="NCBI Taxonomy" id="2218524"/>
    <lineage>
        <taxon>Bacteria</taxon>
        <taxon>Bacillati</taxon>
        <taxon>Candidatus Margulisiibacteriota</taxon>
        <taxon>Candidatus Termititenacia</taxon>
        <taxon>Candidatus Termititenacales</taxon>
        <taxon>Candidatus Termititenacaceae</taxon>
        <taxon>Candidatus Termititenax</taxon>
    </lineage>
</organism>
<dbReference type="GO" id="GO:0051075">
    <property type="term" value="F:S-adenosylmethionine:tRNA ribosyltransferase-isomerase activity"/>
    <property type="evidence" value="ECO:0007669"/>
    <property type="project" value="UniProtKB-EC"/>
</dbReference>
<evidence type="ECO:0000256" key="6">
    <source>
        <dbReference type="ARBA" id="ARBA00022691"/>
    </source>
</evidence>
<comment type="caution">
    <text evidence="14">The sequence shown here is derived from an EMBL/GenBank/DDBJ whole genome shotgun (WGS) entry which is preliminary data.</text>
</comment>
<comment type="similarity">
    <text evidence="9 13">Belongs to the QueA family.</text>
</comment>
<dbReference type="Gene3D" id="3.40.1780.10">
    <property type="entry name" value="QueA-like"/>
    <property type="match status" value="1"/>
</dbReference>
<dbReference type="SUPFAM" id="SSF111337">
    <property type="entry name" value="QueA-like"/>
    <property type="match status" value="1"/>
</dbReference>
<accession>A0A388TD32</accession>
<dbReference type="InterPro" id="IPR042119">
    <property type="entry name" value="QueA_dom2"/>
</dbReference>
<dbReference type="NCBIfam" id="TIGR00113">
    <property type="entry name" value="queA"/>
    <property type="match status" value="1"/>
</dbReference>
<dbReference type="HAMAP" id="MF_00113">
    <property type="entry name" value="QueA"/>
    <property type="match status" value="1"/>
</dbReference>
<protein>
    <recommendedName>
        <fullName evidence="11 13">S-adenosylmethionine:tRNA ribosyltransferase-isomerase</fullName>
        <ecNumber evidence="10 13">2.4.99.17</ecNumber>
    </recommendedName>
    <alternativeName>
        <fullName evidence="12 13">Queuosine biosynthesis protein QueA</fullName>
    </alternativeName>
</protein>
<keyword evidence="15" id="KW-1185">Reference proteome</keyword>
<evidence type="ECO:0000256" key="8">
    <source>
        <dbReference type="ARBA" id="ARBA00052751"/>
    </source>
</evidence>
<dbReference type="EMBL" id="BGZN01000090">
    <property type="protein sequence ID" value="GBR74818.1"/>
    <property type="molecule type" value="Genomic_DNA"/>
</dbReference>
<dbReference type="Gene3D" id="2.40.10.240">
    <property type="entry name" value="QueA-like"/>
    <property type="match status" value="1"/>
</dbReference>
<dbReference type="PANTHER" id="PTHR30307:SF0">
    <property type="entry name" value="S-ADENOSYLMETHIONINE:TRNA RIBOSYLTRANSFERASE-ISOMERASE"/>
    <property type="match status" value="1"/>
</dbReference>
<comment type="subunit">
    <text evidence="3 13">Monomer.</text>
</comment>
<keyword evidence="4 13" id="KW-0963">Cytoplasm</keyword>
<evidence type="ECO:0000256" key="9">
    <source>
        <dbReference type="ARBA" id="ARBA00061210"/>
    </source>
</evidence>
<dbReference type="AlphaFoldDB" id="A0A388TD32"/>
<evidence type="ECO:0000256" key="10">
    <source>
        <dbReference type="ARBA" id="ARBA00066503"/>
    </source>
</evidence>
<keyword evidence="5 13" id="KW-0808">Transferase</keyword>
<dbReference type="FunFam" id="3.40.1780.10:FF:000001">
    <property type="entry name" value="S-adenosylmethionine:tRNA ribosyltransferase-isomerase"/>
    <property type="match status" value="1"/>
</dbReference>
<keyword evidence="6 13" id="KW-0949">S-adenosyl-L-methionine</keyword>
<evidence type="ECO:0000256" key="4">
    <source>
        <dbReference type="ARBA" id="ARBA00022490"/>
    </source>
</evidence>
<evidence type="ECO:0000256" key="12">
    <source>
        <dbReference type="ARBA" id="ARBA00076160"/>
    </source>
</evidence>
<dbReference type="PANTHER" id="PTHR30307">
    <property type="entry name" value="S-ADENOSYLMETHIONINE:TRNA RIBOSYLTRANSFERASE-ISOMERASE"/>
    <property type="match status" value="1"/>
</dbReference>
<evidence type="ECO:0000256" key="11">
    <source>
        <dbReference type="ARBA" id="ARBA00069325"/>
    </source>
</evidence>
<sequence>MTGEFSAELYKYELPPELIAQTPAARREDSRLLILRRKNNSLEHKYFRDIVDYLEPQDLLVFNDTKVLPARLLGRKETGARCEVFLLKQLDAARWEALVKPGRRLTSGSVVRFGADFSAVILEKLSDGRRRVEFSFAGDFWEKLRCYGQTPLPPYIKTVTERSRSDRLALAERYQTVYAKTPGAAAAPTAGLHFSPELLDKIEAKGTAKTFVTLHVGTGTFQPLQTADIREHRMHAEEYFFPEQAMQAVRECRARGGRVIAVGTTSARVLETAAEQILRGEKISAPQGSTSLYIYPEYQFKIVDALITNFHLPGSTLLLLVSALAGREKILAAYQEAIRQRYRFFSFGDAMLIL</sequence>
<proteinExistence type="inferred from homology"/>
<evidence type="ECO:0000256" key="3">
    <source>
        <dbReference type="ARBA" id="ARBA00011245"/>
    </source>
</evidence>
<evidence type="ECO:0000256" key="2">
    <source>
        <dbReference type="ARBA" id="ARBA00004691"/>
    </source>
</evidence>
<name>A0A388TD32_TERA1</name>
<dbReference type="Proteomes" id="UP000269352">
    <property type="component" value="Unassembled WGS sequence"/>
</dbReference>
<dbReference type="NCBIfam" id="NF001140">
    <property type="entry name" value="PRK00147.1"/>
    <property type="match status" value="1"/>
</dbReference>
<evidence type="ECO:0000256" key="5">
    <source>
        <dbReference type="ARBA" id="ARBA00022679"/>
    </source>
</evidence>
<comment type="catalytic activity">
    <reaction evidence="8 13">
        <text>7-aminomethyl-7-carbaguanosine(34) in tRNA + S-adenosyl-L-methionine = epoxyqueuosine(34) in tRNA + adenine + L-methionine + 2 H(+)</text>
        <dbReference type="Rhea" id="RHEA:32155"/>
        <dbReference type="Rhea" id="RHEA-COMP:10342"/>
        <dbReference type="Rhea" id="RHEA-COMP:18582"/>
        <dbReference type="ChEBI" id="CHEBI:15378"/>
        <dbReference type="ChEBI" id="CHEBI:16708"/>
        <dbReference type="ChEBI" id="CHEBI:57844"/>
        <dbReference type="ChEBI" id="CHEBI:59789"/>
        <dbReference type="ChEBI" id="CHEBI:82833"/>
        <dbReference type="ChEBI" id="CHEBI:194443"/>
        <dbReference type="EC" id="2.4.99.17"/>
    </reaction>
</comment>
<comment type="pathway">
    <text evidence="2 13">tRNA modification; tRNA-queuosine biosynthesis.</text>
</comment>
<dbReference type="InterPro" id="IPR036100">
    <property type="entry name" value="QueA_sf"/>
</dbReference>
<dbReference type="UniPathway" id="UPA00392"/>
<evidence type="ECO:0000313" key="14">
    <source>
        <dbReference type="EMBL" id="GBR74818.1"/>
    </source>
</evidence>
<evidence type="ECO:0000256" key="7">
    <source>
        <dbReference type="ARBA" id="ARBA00022785"/>
    </source>
</evidence>
<evidence type="ECO:0000256" key="1">
    <source>
        <dbReference type="ARBA" id="ARBA00004496"/>
    </source>
</evidence>
<evidence type="ECO:0000313" key="15">
    <source>
        <dbReference type="Proteomes" id="UP000269352"/>
    </source>
</evidence>
<keyword evidence="7 13" id="KW-0671">Queuosine biosynthesis</keyword>
<comment type="function">
    <text evidence="13">Transfers and isomerizes the ribose moiety from AdoMet to the 7-aminomethyl group of 7-deazaguanine (preQ1-tRNA) to give epoxyqueuosine (oQ-tRNA).</text>
</comment>
<gene>
    <name evidence="13 14" type="primary">queA</name>
    <name evidence="14" type="ORF">NO1_1928</name>
</gene>
<dbReference type="InterPro" id="IPR042118">
    <property type="entry name" value="QueA_dom1"/>
</dbReference>
<dbReference type="InterPro" id="IPR003699">
    <property type="entry name" value="QueA"/>
</dbReference>